<dbReference type="EMBL" id="BK059107">
    <property type="protein sequence ID" value="DAE31354.1"/>
    <property type="molecule type" value="Genomic_DNA"/>
</dbReference>
<name>A0A8S5RJT3_9VIRU</name>
<feature type="region of interest" description="Disordered" evidence="1">
    <location>
        <begin position="1"/>
        <end position="32"/>
    </location>
</feature>
<organism evidence="2">
    <name type="scientific">virus sp. ctDJ83</name>
    <dbReference type="NCBI Taxonomy" id="2827625"/>
    <lineage>
        <taxon>Viruses</taxon>
    </lineage>
</organism>
<sequence length="192" mass="21876">MGTRGVRRKKGEPIETPNNKFVEIKPKPPRPRDHHDMCLAVAKIICKKGLGQTIRPMPITAVELSSITTGTVESPDIIAFHQNIWNSSCLVFEIKLSRSDFKADFRKECRLSGMGMGVRRYHVVPTGMVCVDEELNGWGLVYFDGKNLELIKESRLYNETERQTFGETNTLINLIKRGVKWNSVFDNDDYNS</sequence>
<evidence type="ECO:0000313" key="2">
    <source>
        <dbReference type="EMBL" id="DAE31354.1"/>
    </source>
</evidence>
<feature type="compositionally biased region" description="Basic residues" evidence="1">
    <location>
        <begin position="1"/>
        <end position="10"/>
    </location>
</feature>
<feature type="compositionally biased region" description="Basic and acidic residues" evidence="1">
    <location>
        <begin position="22"/>
        <end position="32"/>
    </location>
</feature>
<reference evidence="2" key="1">
    <citation type="journal article" date="2021" name="Proc. Natl. Acad. Sci. U.S.A.">
        <title>A Catalog of Tens of Thousands of Viruses from Human Metagenomes Reveals Hidden Associations with Chronic Diseases.</title>
        <authorList>
            <person name="Tisza M.J."/>
            <person name="Buck C.B."/>
        </authorList>
    </citation>
    <scope>NUCLEOTIDE SEQUENCE</scope>
    <source>
        <strain evidence="2">CtDJ83</strain>
    </source>
</reference>
<protein>
    <submittedName>
        <fullName evidence="2">DNA repair protein MmcB-like protein</fullName>
    </submittedName>
</protein>
<proteinExistence type="predicted"/>
<evidence type="ECO:0000256" key="1">
    <source>
        <dbReference type="SAM" id="MobiDB-lite"/>
    </source>
</evidence>
<accession>A0A8S5RJT3</accession>